<organism evidence="2 3">
    <name type="scientific">Schizothecium vesticola</name>
    <dbReference type="NCBI Taxonomy" id="314040"/>
    <lineage>
        <taxon>Eukaryota</taxon>
        <taxon>Fungi</taxon>
        <taxon>Dikarya</taxon>
        <taxon>Ascomycota</taxon>
        <taxon>Pezizomycotina</taxon>
        <taxon>Sordariomycetes</taxon>
        <taxon>Sordariomycetidae</taxon>
        <taxon>Sordariales</taxon>
        <taxon>Schizotheciaceae</taxon>
        <taxon>Schizothecium</taxon>
    </lineage>
</organism>
<feature type="compositionally biased region" description="Polar residues" evidence="1">
    <location>
        <begin position="1"/>
        <end position="26"/>
    </location>
</feature>
<evidence type="ECO:0000256" key="1">
    <source>
        <dbReference type="SAM" id="MobiDB-lite"/>
    </source>
</evidence>
<dbReference type="EMBL" id="JAUKUD010000002">
    <property type="protein sequence ID" value="KAK0751801.1"/>
    <property type="molecule type" value="Genomic_DNA"/>
</dbReference>
<feature type="compositionally biased region" description="Polar residues" evidence="1">
    <location>
        <begin position="46"/>
        <end position="58"/>
    </location>
</feature>
<proteinExistence type="predicted"/>
<comment type="caution">
    <text evidence="2">The sequence shown here is derived from an EMBL/GenBank/DDBJ whole genome shotgun (WGS) entry which is preliminary data.</text>
</comment>
<feature type="region of interest" description="Disordered" evidence="1">
    <location>
        <begin position="81"/>
        <end position="100"/>
    </location>
</feature>
<keyword evidence="3" id="KW-1185">Reference proteome</keyword>
<accession>A0AA40KAJ2</accession>
<reference evidence="2" key="1">
    <citation type="submission" date="2023-06" db="EMBL/GenBank/DDBJ databases">
        <title>Genome-scale phylogeny and comparative genomics of the fungal order Sordariales.</title>
        <authorList>
            <consortium name="Lawrence Berkeley National Laboratory"/>
            <person name="Hensen N."/>
            <person name="Bonometti L."/>
            <person name="Westerberg I."/>
            <person name="Brannstrom I.O."/>
            <person name="Guillou S."/>
            <person name="Cros-Aarteil S."/>
            <person name="Calhoun S."/>
            <person name="Haridas S."/>
            <person name="Kuo A."/>
            <person name="Mondo S."/>
            <person name="Pangilinan J."/>
            <person name="Riley R."/>
            <person name="LaButti K."/>
            <person name="Andreopoulos B."/>
            <person name="Lipzen A."/>
            <person name="Chen C."/>
            <person name="Yanf M."/>
            <person name="Daum C."/>
            <person name="Ng V."/>
            <person name="Clum A."/>
            <person name="Steindorff A."/>
            <person name="Ohm R."/>
            <person name="Martin F."/>
            <person name="Silar P."/>
            <person name="Natvig D."/>
            <person name="Lalanne C."/>
            <person name="Gautier V."/>
            <person name="Ament-velasquez S.L."/>
            <person name="Kruys A."/>
            <person name="Hutchinson M.I."/>
            <person name="Powell A.J."/>
            <person name="Barry K."/>
            <person name="Miller A.N."/>
            <person name="Grigoriev I.V."/>
            <person name="Debuchy R."/>
            <person name="Gladieux P."/>
            <person name="Thoren M.H."/>
            <person name="Johannesson H."/>
        </authorList>
    </citation>
    <scope>NUCLEOTIDE SEQUENCE</scope>
    <source>
        <strain evidence="2">SMH3187-1</strain>
    </source>
</reference>
<feature type="compositionally biased region" description="Polar residues" evidence="1">
    <location>
        <begin position="81"/>
        <end position="93"/>
    </location>
</feature>
<name>A0AA40KAJ2_9PEZI</name>
<dbReference type="AlphaFoldDB" id="A0AA40KAJ2"/>
<dbReference type="Proteomes" id="UP001172155">
    <property type="component" value="Unassembled WGS sequence"/>
</dbReference>
<protein>
    <submittedName>
        <fullName evidence="2">Uncharacterized protein</fullName>
    </submittedName>
</protein>
<feature type="region of interest" description="Disordered" evidence="1">
    <location>
        <begin position="1"/>
        <end position="65"/>
    </location>
</feature>
<evidence type="ECO:0000313" key="2">
    <source>
        <dbReference type="EMBL" id="KAK0751801.1"/>
    </source>
</evidence>
<gene>
    <name evidence="2" type="ORF">B0T18DRAFT_403423</name>
</gene>
<evidence type="ECO:0000313" key="3">
    <source>
        <dbReference type="Proteomes" id="UP001172155"/>
    </source>
</evidence>
<sequence>MSSTRGMSIGNNPIAPTSARYRQTATKLPAETQSDNDEEAGPKPFFSTSPSCSESRIPSWTRHFPQTDIGRRPIFAAAKNCGSSSQQMMSAGTSPRAAEGRDARCSARVAATSARPADVVAPPRSRPYIIRRDIDDTPTSCARPCAWLRANVVHSFLAGKNFGDGREETTGTETFWRVTAPPAPAVWQCCFRLVDRPRREPTARCRQGRCRDRKTTESWVLGGQSAPSVPNIVRVGVAL</sequence>